<feature type="region of interest" description="Disordered" evidence="1">
    <location>
        <begin position="38"/>
        <end position="59"/>
    </location>
</feature>
<gene>
    <name evidence="2" type="ORF">GLIP_1420</name>
</gene>
<keyword evidence="3" id="KW-1185">Reference proteome</keyword>
<sequence>MTETTSKTLSKYQKAMLTHMGIIPWQLKSESCSEYIDDTQQRPEQTGICDAPSQPPTQEQKQAGLDRLKQNITAKPKSLNGGVLLSMSEKTAGNQLIQDLLLFLDIASTDVIVEENSKPKEYCDYLLAWQIGEQIALNDRLLTTLSPENMNSSQAKRKLWQAIQHIR</sequence>
<dbReference type="OrthoDB" id="6387703at2"/>
<protein>
    <submittedName>
        <fullName evidence="2">Uncharacterized protein</fullName>
    </submittedName>
</protein>
<name>K6XQT7_9ALTE</name>
<dbReference type="Proteomes" id="UP000006334">
    <property type="component" value="Unassembled WGS sequence"/>
</dbReference>
<dbReference type="EMBL" id="BAEN01000032">
    <property type="protein sequence ID" value="GAC14056.1"/>
    <property type="molecule type" value="Genomic_DNA"/>
</dbReference>
<reference evidence="2 3" key="1">
    <citation type="journal article" date="2017" name="Antonie Van Leeuwenhoek">
        <title>Rhizobium rhizosphaerae sp. nov., a novel species isolated from rice rhizosphere.</title>
        <authorList>
            <person name="Zhao J.J."/>
            <person name="Zhang J."/>
            <person name="Zhang R.J."/>
            <person name="Zhang C.W."/>
            <person name="Yin H.Q."/>
            <person name="Zhang X.X."/>
        </authorList>
    </citation>
    <scope>NUCLEOTIDE SEQUENCE [LARGE SCALE GENOMIC DNA]</scope>
    <source>
        <strain evidence="2 3">E3</strain>
    </source>
</reference>
<dbReference type="RefSeq" id="WP_008843872.1">
    <property type="nucleotide sequence ID" value="NZ_BAEN01000032.1"/>
</dbReference>
<evidence type="ECO:0000313" key="3">
    <source>
        <dbReference type="Proteomes" id="UP000006334"/>
    </source>
</evidence>
<comment type="caution">
    <text evidence="2">The sequence shown here is derived from an EMBL/GenBank/DDBJ whole genome shotgun (WGS) entry which is preliminary data.</text>
</comment>
<evidence type="ECO:0000256" key="1">
    <source>
        <dbReference type="SAM" id="MobiDB-lite"/>
    </source>
</evidence>
<dbReference type="STRING" id="1127673.GLIP_1420"/>
<organism evidence="2 3">
    <name type="scientific">Aliiglaciecola lipolytica E3</name>
    <dbReference type="NCBI Taxonomy" id="1127673"/>
    <lineage>
        <taxon>Bacteria</taxon>
        <taxon>Pseudomonadati</taxon>
        <taxon>Pseudomonadota</taxon>
        <taxon>Gammaproteobacteria</taxon>
        <taxon>Alteromonadales</taxon>
        <taxon>Alteromonadaceae</taxon>
        <taxon>Aliiglaciecola</taxon>
    </lineage>
</organism>
<dbReference type="AlphaFoldDB" id="K6XQT7"/>
<accession>K6XQT7</accession>
<proteinExistence type="predicted"/>
<evidence type="ECO:0000313" key="2">
    <source>
        <dbReference type="EMBL" id="GAC14056.1"/>
    </source>
</evidence>